<proteinExistence type="predicted"/>
<evidence type="ECO:0000313" key="2">
    <source>
        <dbReference type="EMBL" id="KAK8064162.1"/>
    </source>
</evidence>
<keyword evidence="3" id="KW-1185">Reference proteome</keyword>
<organism evidence="2 3">
    <name type="scientific">Apiospora saccharicola</name>
    <dbReference type="NCBI Taxonomy" id="335842"/>
    <lineage>
        <taxon>Eukaryota</taxon>
        <taxon>Fungi</taxon>
        <taxon>Dikarya</taxon>
        <taxon>Ascomycota</taxon>
        <taxon>Pezizomycotina</taxon>
        <taxon>Sordariomycetes</taxon>
        <taxon>Xylariomycetidae</taxon>
        <taxon>Amphisphaeriales</taxon>
        <taxon>Apiosporaceae</taxon>
        <taxon>Apiospora</taxon>
    </lineage>
</organism>
<name>A0ABR1UZR1_9PEZI</name>
<protein>
    <submittedName>
        <fullName evidence="2">Uncharacterized protein</fullName>
    </submittedName>
</protein>
<gene>
    <name evidence="2" type="ORF">PG996_008814</name>
</gene>
<feature type="region of interest" description="Disordered" evidence="1">
    <location>
        <begin position="216"/>
        <end position="248"/>
    </location>
</feature>
<feature type="region of interest" description="Disordered" evidence="1">
    <location>
        <begin position="145"/>
        <end position="166"/>
    </location>
</feature>
<feature type="compositionally biased region" description="Basic and acidic residues" evidence="1">
    <location>
        <begin position="154"/>
        <end position="166"/>
    </location>
</feature>
<feature type="compositionally biased region" description="Low complexity" evidence="1">
    <location>
        <begin position="229"/>
        <end position="241"/>
    </location>
</feature>
<accession>A0ABR1UZR1</accession>
<reference evidence="2 3" key="1">
    <citation type="submission" date="2023-01" db="EMBL/GenBank/DDBJ databases">
        <title>Analysis of 21 Apiospora genomes using comparative genomics revels a genus with tremendous synthesis potential of carbohydrate active enzymes and secondary metabolites.</title>
        <authorList>
            <person name="Sorensen T."/>
        </authorList>
    </citation>
    <scope>NUCLEOTIDE SEQUENCE [LARGE SCALE GENOMIC DNA]</scope>
    <source>
        <strain evidence="2 3">CBS 83171</strain>
    </source>
</reference>
<dbReference type="Proteomes" id="UP001446871">
    <property type="component" value="Unassembled WGS sequence"/>
</dbReference>
<evidence type="ECO:0000256" key="1">
    <source>
        <dbReference type="SAM" id="MobiDB-lite"/>
    </source>
</evidence>
<evidence type="ECO:0000313" key="3">
    <source>
        <dbReference type="Proteomes" id="UP001446871"/>
    </source>
</evidence>
<sequence length="467" mass="55169">MFEVHLLVDGKDVWRSLRVIPDVELFYFDRFLKRENDEWLKYPDEVNNDAERPWEHRVRCALLPLFEVRQRLLDLDRYHHNRRPLPINQAAILKVLFRSLSEGESALDECKILVGPYHPFWDAAGNKESTLPITHLEEIDLYETLAKDEEETEEGTKKETKEDTKKKLDLKMKKKLAEQGIEDEDEQRAIIDIKEKLLDTRQNVLKHRKMFMDIGMPKSSDEASTNITSNDLSDSSSDSSSQAQDEFFFVGPPTERARNWLRSKARARESPDHPHPTLCSRQWFRTVTGRAWLRSEDGYKWLGISDSRRFLREPDSGHVFLSEPDGWEWLKSEGGREWLDTEDALLYLKSDNSDHWLKSSEGRAWWEPHKYNRPGWDVAEGKKADWFPEPSDEVKIRQTHRYLEDDRPQYFGPNFAYFSVNLGFKITFVRFRQRPLVDGQTPRDYTYIDEYESSDKGKTPVYTLEQR</sequence>
<dbReference type="EMBL" id="JAQQWM010000005">
    <property type="protein sequence ID" value="KAK8064162.1"/>
    <property type="molecule type" value="Genomic_DNA"/>
</dbReference>
<comment type="caution">
    <text evidence="2">The sequence shown here is derived from an EMBL/GenBank/DDBJ whole genome shotgun (WGS) entry which is preliminary data.</text>
</comment>